<dbReference type="FunFam" id="3.30.200.20:FF:000034">
    <property type="entry name" value="Kinase suppressor of Ras 1"/>
    <property type="match status" value="1"/>
</dbReference>
<feature type="domain" description="Protein kinase" evidence="10">
    <location>
        <begin position="30"/>
        <end position="282"/>
    </location>
</feature>
<accession>A0A383VB93</accession>
<dbReference type="PROSITE" id="PS50011">
    <property type="entry name" value="PROTEIN_KINASE_DOM"/>
    <property type="match status" value="1"/>
</dbReference>
<reference evidence="11 12" key="1">
    <citation type="submission" date="2016-10" db="EMBL/GenBank/DDBJ databases">
        <authorList>
            <person name="Cai Z."/>
        </authorList>
    </citation>
    <scope>NUCLEOTIDE SEQUENCE [LARGE SCALE GENOMIC DNA]</scope>
</reference>
<keyword evidence="4" id="KW-0418">Kinase</keyword>
<evidence type="ECO:0000313" key="11">
    <source>
        <dbReference type="EMBL" id="SZX62828.1"/>
    </source>
</evidence>
<evidence type="ECO:0000256" key="7">
    <source>
        <dbReference type="ARBA" id="ARBA00048679"/>
    </source>
</evidence>
<dbReference type="InterPro" id="IPR001245">
    <property type="entry name" value="Ser-Thr/Tyr_kinase_cat_dom"/>
</dbReference>
<evidence type="ECO:0000256" key="6">
    <source>
        <dbReference type="ARBA" id="ARBA00047899"/>
    </source>
</evidence>
<evidence type="ECO:0000313" key="12">
    <source>
        <dbReference type="Proteomes" id="UP000256970"/>
    </source>
</evidence>
<dbReference type="GO" id="GO:0004674">
    <property type="term" value="F:protein serine/threonine kinase activity"/>
    <property type="evidence" value="ECO:0007669"/>
    <property type="project" value="UniProtKB-KW"/>
</dbReference>
<comment type="similarity">
    <text evidence="9">Belongs to the protein kinase superfamily.</text>
</comment>
<keyword evidence="1 9" id="KW-0723">Serine/threonine-protein kinase</keyword>
<name>A0A383VB93_TETOB</name>
<evidence type="ECO:0000256" key="5">
    <source>
        <dbReference type="ARBA" id="ARBA00022840"/>
    </source>
</evidence>
<dbReference type="AlphaFoldDB" id="A0A383VB93"/>
<dbReference type="Gene3D" id="1.10.510.10">
    <property type="entry name" value="Transferase(Phosphotransferase) domain 1"/>
    <property type="match status" value="1"/>
</dbReference>
<dbReference type="InterPro" id="IPR008271">
    <property type="entry name" value="Ser/Thr_kinase_AS"/>
</dbReference>
<dbReference type="PROSITE" id="PS00107">
    <property type="entry name" value="PROTEIN_KINASE_ATP"/>
    <property type="match status" value="1"/>
</dbReference>
<comment type="catalytic activity">
    <reaction evidence="7">
        <text>L-seryl-[protein] + ATP = O-phospho-L-seryl-[protein] + ADP + H(+)</text>
        <dbReference type="Rhea" id="RHEA:17989"/>
        <dbReference type="Rhea" id="RHEA-COMP:9863"/>
        <dbReference type="Rhea" id="RHEA-COMP:11604"/>
        <dbReference type="ChEBI" id="CHEBI:15378"/>
        <dbReference type="ChEBI" id="CHEBI:29999"/>
        <dbReference type="ChEBI" id="CHEBI:30616"/>
        <dbReference type="ChEBI" id="CHEBI:83421"/>
        <dbReference type="ChEBI" id="CHEBI:456216"/>
        <dbReference type="EC" id="2.7.11.1"/>
    </reaction>
</comment>
<dbReference type="SMART" id="SM00220">
    <property type="entry name" value="S_TKc"/>
    <property type="match status" value="1"/>
</dbReference>
<proteinExistence type="inferred from homology"/>
<dbReference type="InterPro" id="IPR000719">
    <property type="entry name" value="Prot_kinase_dom"/>
</dbReference>
<sequence>MALQQQVDTLKQQLDTVWASTGMNIPYADLDVQDQIGGGGYSLVYRGLWHGTPVAVKRWFNPQLQEEVQEEFRQEVMTLQQLRHPHVVQFLGACMKPPSLCLVTEYMPHSLHSVLYEQQGVALDRKRVLSLAADAARALLYLHHVTKPAVVHRDVKPANFLLDRAWRMKLADFGLAANSSKQANAGTPSYMAPELLQPGKPYSAKVDVYAFGVMLNEMLGRSPPWAGMAAGDIRRQVLAGQRPPIDLSVPKQLQQLISACWEQQPEQRPDFVSILEQLNAMIKQV</sequence>
<evidence type="ECO:0000256" key="1">
    <source>
        <dbReference type="ARBA" id="ARBA00022527"/>
    </source>
</evidence>
<organism evidence="11 12">
    <name type="scientific">Tetradesmus obliquus</name>
    <name type="common">Green alga</name>
    <name type="synonym">Acutodesmus obliquus</name>
    <dbReference type="NCBI Taxonomy" id="3088"/>
    <lineage>
        <taxon>Eukaryota</taxon>
        <taxon>Viridiplantae</taxon>
        <taxon>Chlorophyta</taxon>
        <taxon>core chlorophytes</taxon>
        <taxon>Chlorophyceae</taxon>
        <taxon>CS clade</taxon>
        <taxon>Sphaeropleales</taxon>
        <taxon>Scenedesmaceae</taxon>
        <taxon>Tetradesmus</taxon>
    </lineage>
</organism>
<evidence type="ECO:0000256" key="2">
    <source>
        <dbReference type="ARBA" id="ARBA00022679"/>
    </source>
</evidence>
<dbReference type="GO" id="GO:0005524">
    <property type="term" value="F:ATP binding"/>
    <property type="evidence" value="ECO:0007669"/>
    <property type="project" value="UniProtKB-UniRule"/>
</dbReference>
<dbReference type="PANTHER" id="PTHR44329">
    <property type="entry name" value="SERINE/THREONINE-PROTEIN KINASE TNNI3K-RELATED"/>
    <property type="match status" value="1"/>
</dbReference>
<dbReference type="SUPFAM" id="SSF56112">
    <property type="entry name" value="Protein kinase-like (PK-like)"/>
    <property type="match status" value="1"/>
</dbReference>
<evidence type="ECO:0000256" key="8">
    <source>
        <dbReference type="PROSITE-ProRule" id="PRU10141"/>
    </source>
</evidence>
<comment type="catalytic activity">
    <reaction evidence="6">
        <text>L-threonyl-[protein] + ATP = O-phospho-L-threonyl-[protein] + ADP + H(+)</text>
        <dbReference type="Rhea" id="RHEA:46608"/>
        <dbReference type="Rhea" id="RHEA-COMP:11060"/>
        <dbReference type="Rhea" id="RHEA-COMP:11605"/>
        <dbReference type="ChEBI" id="CHEBI:15378"/>
        <dbReference type="ChEBI" id="CHEBI:30013"/>
        <dbReference type="ChEBI" id="CHEBI:30616"/>
        <dbReference type="ChEBI" id="CHEBI:61977"/>
        <dbReference type="ChEBI" id="CHEBI:456216"/>
        <dbReference type="EC" id="2.7.11.1"/>
    </reaction>
</comment>
<feature type="binding site" evidence="8">
    <location>
        <position position="57"/>
    </location>
    <ligand>
        <name>ATP</name>
        <dbReference type="ChEBI" id="CHEBI:30616"/>
    </ligand>
</feature>
<dbReference type="InterPro" id="IPR051681">
    <property type="entry name" value="Ser/Thr_Kinases-Pseudokinases"/>
</dbReference>
<dbReference type="InterPro" id="IPR017441">
    <property type="entry name" value="Protein_kinase_ATP_BS"/>
</dbReference>
<dbReference type="Pfam" id="PF07714">
    <property type="entry name" value="PK_Tyr_Ser-Thr"/>
    <property type="match status" value="1"/>
</dbReference>
<keyword evidence="5 8" id="KW-0067">ATP-binding</keyword>
<dbReference type="Proteomes" id="UP000256970">
    <property type="component" value="Unassembled WGS sequence"/>
</dbReference>
<dbReference type="PROSITE" id="PS00108">
    <property type="entry name" value="PROTEIN_KINASE_ST"/>
    <property type="match status" value="1"/>
</dbReference>
<evidence type="ECO:0000256" key="3">
    <source>
        <dbReference type="ARBA" id="ARBA00022741"/>
    </source>
</evidence>
<keyword evidence="12" id="KW-1185">Reference proteome</keyword>
<gene>
    <name evidence="11" type="ORF">BQ4739_LOCUS3408</name>
</gene>
<evidence type="ECO:0000256" key="4">
    <source>
        <dbReference type="ARBA" id="ARBA00022777"/>
    </source>
</evidence>
<evidence type="ECO:0000256" key="9">
    <source>
        <dbReference type="RuleBase" id="RU000304"/>
    </source>
</evidence>
<dbReference type="PANTHER" id="PTHR44329:SF289">
    <property type="entry name" value="SERINE_THREONINE-PROTEIN KINASE VIK"/>
    <property type="match status" value="1"/>
</dbReference>
<dbReference type="Gene3D" id="3.30.200.20">
    <property type="entry name" value="Phosphorylase Kinase, domain 1"/>
    <property type="match status" value="1"/>
</dbReference>
<dbReference type="EMBL" id="FNXT01000266">
    <property type="protein sequence ID" value="SZX62828.1"/>
    <property type="molecule type" value="Genomic_DNA"/>
</dbReference>
<keyword evidence="3 8" id="KW-0547">Nucleotide-binding</keyword>
<dbReference type="InterPro" id="IPR011009">
    <property type="entry name" value="Kinase-like_dom_sf"/>
</dbReference>
<dbReference type="PIRSF" id="PIRSF000654">
    <property type="entry name" value="Integrin-linked_kinase"/>
    <property type="match status" value="1"/>
</dbReference>
<evidence type="ECO:0000259" key="10">
    <source>
        <dbReference type="PROSITE" id="PS50011"/>
    </source>
</evidence>
<dbReference type="CDD" id="cd13999">
    <property type="entry name" value="STKc_MAP3K-like"/>
    <property type="match status" value="1"/>
</dbReference>
<keyword evidence="2" id="KW-0808">Transferase</keyword>
<protein>
    <recommendedName>
        <fullName evidence="10">Protein kinase domain-containing protein</fullName>
    </recommendedName>
</protein>